<reference evidence="2" key="1">
    <citation type="submission" date="2016-10" db="EMBL/GenBank/DDBJ databases">
        <authorList>
            <person name="Varghese N."/>
            <person name="Submissions S."/>
        </authorList>
    </citation>
    <scope>NUCLEOTIDE SEQUENCE [LARGE SCALE GENOMIC DNA]</scope>
    <source>
        <strain evidence="2">CGMCC 1.3704</strain>
    </source>
</reference>
<dbReference type="EMBL" id="FOSB01000007">
    <property type="protein sequence ID" value="SFK08679.1"/>
    <property type="molecule type" value="Genomic_DNA"/>
</dbReference>
<evidence type="ECO:0000313" key="2">
    <source>
        <dbReference type="Proteomes" id="UP000183557"/>
    </source>
</evidence>
<dbReference type="AlphaFoldDB" id="A0A1I3WND0"/>
<organism evidence="1 2">
    <name type="scientific">Halobacillus dabanensis</name>
    <dbReference type="NCBI Taxonomy" id="240302"/>
    <lineage>
        <taxon>Bacteria</taxon>
        <taxon>Bacillati</taxon>
        <taxon>Bacillota</taxon>
        <taxon>Bacilli</taxon>
        <taxon>Bacillales</taxon>
        <taxon>Bacillaceae</taxon>
        <taxon>Halobacillus</taxon>
    </lineage>
</organism>
<dbReference type="OrthoDB" id="2573403at2"/>
<accession>A0A1I3WND0</accession>
<gene>
    <name evidence="1" type="ORF">SAMN04487936_10739</name>
</gene>
<name>A0A1I3WND0_HALDA</name>
<sequence>MTCFRKKMKNGSMMIMAVLAIVVVGILAVGSMDTEAKGWKHKLSQTDDLKYSEQIVEGVFKSLRKQEKGPLDFSEALEEINTMSKVEVMDTYLGQNNKNVKPDEIRHVIQQIYDIDLEAISELGVGKQTNTYSDDVLQKVKQASNQAATAEEIRAMSKIEVMDLYWKAFEGKMTGEDIRMMINAIYGVNLQGISDLEDTGVSLYSKEQWISQYDKDLFVVQTGADDVDVWVYPTEYLKEQAGIENNPRSLEMALTKLGFDYNKEVDALYYSNPTGESVPDNFKGQTLGTIIGVIQEEYAHLK</sequence>
<keyword evidence="2" id="KW-1185">Reference proteome</keyword>
<proteinExistence type="predicted"/>
<evidence type="ECO:0000313" key="1">
    <source>
        <dbReference type="EMBL" id="SFK08679.1"/>
    </source>
</evidence>
<protein>
    <submittedName>
        <fullName evidence="1">Uncharacterized protein</fullName>
    </submittedName>
</protein>
<dbReference type="Proteomes" id="UP000183557">
    <property type="component" value="Unassembled WGS sequence"/>
</dbReference>
<dbReference type="RefSeq" id="WP_083412753.1">
    <property type="nucleotide sequence ID" value="NZ_FOSB01000007.1"/>
</dbReference>